<dbReference type="EC" id="1.1.1.103" evidence="5"/>
<comment type="pathway">
    <text evidence="4">Amino-acid degradation; L-threonine degradation via oxydo-reductase pathway; glycine from L-threonine: step 1/2.</text>
</comment>
<dbReference type="FunFam" id="3.40.50.720:FF:000077">
    <property type="entry name" value="L-threonine 3-dehydrogenase, mitochondrial"/>
    <property type="match status" value="1"/>
</dbReference>
<dbReference type="RefSeq" id="XP_066928759.1">
    <property type="nucleotide sequence ID" value="XM_067072658.1"/>
</dbReference>
<dbReference type="InterPro" id="IPR051225">
    <property type="entry name" value="NAD(P)_epim/dehydratase"/>
</dbReference>
<dbReference type="GeneID" id="136816337"/>
<dbReference type="OrthoDB" id="10058185at2759"/>
<evidence type="ECO:0000313" key="9">
    <source>
        <dbReference type="Proteomes" id="UP000594262"/>
    </source>
</evidence>
<evidence type="ECO:0000256" key="2">
    <source>
        <dbReference type="ARBA" id="ARBA00050613"/>
    </source>
</evidence>
<dbReference type="GO" id="GO:0006567">
    <property type="term" value="P:L-threonine catabolic process"/>
    <property type="evidence" value="ECO:0007669"/>
    <property type="project" value="TreeGrafter"/>
</dbReference>
<accession>A0A7M6DRE9</accession>
<evidence type="ECO:0000256" key="4">
    <source>
        <dbReference type="ARBA" id="ARBA00060557"/>
    </source>
</evidence>
<evidence type="ECO:0000256" key="6">
    <source>
        <dbReference type="ARBA" id="ARBA00069940"/>
    </source>
</evidence>
<dbReference type="PANTHER" id="PTHR42687">
    <property type="entry name" value="L-THREONINE 3-DEHYDROGENASE"/>
    <property type="match status" value="1"/>
</dbReference>
<dbReference type="AlphaFoldDB" id="A0A7M6DRE9"/>
<dbReference type="InterPro" id="IPR001509">
    <property type="entry name" value="Epimerase_deHydtase"/>
</dbReference>
<name>A0A7M6DRE9_9CNID</name>
<organism evidence="8 9">
    <name type="scientific">Clytia hemisphaerica</name>
    <dbReference type="NCBI Taxonomy" id="252671"/>
    <lineage>
        <taxon>Eukaryota</taxon>
        <taxon>Metazoa</taxon>
        <taxon>Cnidaria</taxon>
        <taxon>Hydrozoa</taxon>
        <taxon>Hydroidolina</taxon>
        <taxon>Leptothecata</taxon>
        <taxon>Obeliida</taxon>
        <taxon>Clytiidae</taxon>
        <taxon>Clytia</taxon>
    </lineage>
</organism>
<dbReference type="InterPro" id="IPR036291">
    <property type="entry name" value="NAD(P)-bd_dom_sf"/>
</dbReference>
<keyword evidence="9" id="KW-1185">Reference proteome</keyword>
<dbReference type="Proteomes" id="UP000594262">
    <property type="component" value="Unplaced"/>
</dbReference>
<evidence type="ECO:0000256" key="5">
    <source>
        <dbReference type="ARBA" id="ARBA00066604"/>
    </source>
</evidence>
<dbReference type="CDD" id="cd05272">
    <property type="entry name" value="TDH_SDR_e"/>
    <property type="match status" value="1"/>
</dbReference>
<protein>
    <recommendedName>
        <fullName evidence="6">L-threonine 3-dehydrogenase, mitochondrial</fullName>
        <ecNumber evidence="5">1.1.1.103</ecNumber>
    </recommendedName>
</protein>
<dbReference type="Gene3D" id="3.40.50.720">
    <property type="entry name" value="NAD(P)-binding Rossmann-like Domain"/>
    <property type="match status" value="1"/>
</dbReference>
<dbReference type="EnsemblMetazoa" id="CLYHEMT024806.1">
    <property type="protein sequence ID" value="CLYHEMP024806.1"/>
    <property type="gene ID" value="CLYHEMG024806"/>
</dbReference>
<evidence type="ECO:0000313" key="8">
    <source>
        <dbReference type="EnsemblMetazoa" id="CLYHEMP024806.1"/>
    </source>
</evidence>
<sequence>MRSLIFGNCLNQLKQEQLRRCIYGCAKGVSIARERRNFSTSTKKQQKILITGSLGQLGFGIAKELRRKYGDENIVMSDVVKAPSDISNSGPFLYADILDYKNLQSIVVNYNIDTIVHLSALLSAIGEHNVSEALKINIYGFHNIIELCRRYGLKLFCPSTIGAFGPDSPRNPTPDLTIQRPRTIYGVSKVHMELMGEYYHHRYGLDFRSLRYPGVISAFTQPGGGTTDYAVDIFHCALKTGKFECNLTENTRLPMMYIDDVIKATANMIDTPEEELKIRTYNISAMSFTPKEISEEVKKIMPEFEISYDVDSVRQKIAESWPQVFDDQNARKDWGWQHDFDLTKMCKEMFRLLGPGYGKDI</sequence>
<evidence type="ECO:0000259" key="7">
    <source>
        <dbReference type="Pfam" id="PF01370"/>
    </source>
</evidence>
<dbReference type="GO" id="GO:0008743">
    <property type="term" value="F:L-threonine 3-dehydrogenase activity"/>
    <property type="evidence" value="ECO:0007669"/>
    <property type="project" value="UniProtKB-EC"/>
</dbReference>
<comment type="function">
    <text evidence="3">Catalyzes the NAD(+)-dependent oxidation of L-threonine to 2-amino-3-ketobutyrate, mediating L-threonine catabolism.</text>
</comment>
<evidence type="ECO:0000256" key="3">
    <source>
        <dbReference type="ARBA" id="ARBA00059023"/>
    </source>
</evidence>
<reference evidence="8" key="1">
    <citation type="submission" date="2021-01" db="UniProtKB">
        <authorList>
            <consortium name="EnsemblMetazoa"/>
        </authorList>
    </citation>
    <scope>IDENTIFICATION</scope>
</reference>
<comment type="similarity">
    <text evidence="1">Belongs to the NAD(P)-dependent epimerase/dehydratase family.</text>
</comment>
<comment type="catalytic activity">
    <reaction evidence="2">
        <text>L-threonine + NAD(+) = (2S)-2-amino-3-oxobutanoate + NADH + H(+)</text>
        <dbReference type="Rhea" id="RHEA:13161"/>
        <dbReference type="ChEBI" id="CHEBI:15378"/>
        <dbReference type="ChEBI" id="CHEBI:57540"/>
        <dbReference type="ChEBI" id="CHEBI:57926"/>
        <dbReference type="ChEBI" id="CHEBI:57945"/>
        <dbReference type="ChEBI" id="CHEBI:78948"/>
        <dbReference type="EC" id="1.1.1.103"/>
    </reaction>
</comment>
<feature type="domain" description="NAD-dependent epimerase/dehydratase" evidence="7">
    <location>
        <begin position="48"/>
        <end position="283"/>
    </location>
</feature>
<evidence type="ECO:0000256" key="1">
    <source>
        <dbReference type="ARBA" id="ARBA00007637"/>
    </source>
</evidence>
<dbReference type="PANTHER" id="PTHR42687:SF1">
    <property type="entry name" value="L-THREONINE 3-DEHYDROGENASE, MITOCHONDRIAL"/>
    <property type="match status" value="1"/>
</dbReference>
<dbReference type="SUPFAM" id="SSF51735">
    <property type="entry name" value="NAD(P)-binding Rossmann-fold domains"/>
    <property type="match status" value="1"/>
</dbReference>
<proteinExistence type="inferred from homology"/>
<dbReference type="Pfam" id="PF01370">
    <property type="entry name" value="Epimerase"/>
    <property type="match status" value="1"/>
</dbReference>